<comment type="caution">
    <text evidence="2">The sequence shown here is derived from an EMBL/GenBank/DDBJ whole genome shotgun (WGS) entry which is preliminary data.</text>
</comment>
<gene>
    <name evidence="2" type="ORF">C7I85_10125</name>
</gene>
<protein>
    <submittedName>
        <fullName evidence="2">Uncharacterized protein</fullName>
    </submittedName>
</protein>
<dbReference type="EMBL" id="PXYL01000004">
    <property type="protein sequence ID" value="PSJ61410.1"/>
    <property type="molecule type" value="Genomic_DNA"/>
</dbReference>
<dbReference type="Proteomes" id="UP000240653">
    <property type="component" value="Unassembled WGS sequence"/>
</dbReference>
<reference evidence="2 3" key="1">
    <citation type="submission" date="2018-03" db="EMBL/GenBank/DDBJ databases">
        <title>The draft genome of Mesorhizobium soli JCM 19897.</title>
        <authorList>
            <person name="Li L."/>
            <person name="Liu L."/>
            <person name="Liang L."/>
            <person name="Wang T."/>
            <person name="Zhang X."/>
        </authorList>
    </citation>
    <scope>NUCLEOTIDE SEQUENCE [LARGE SCALE GENOMIC DNA]</scope>
    <source>
        <strain evidence="2 3">JCM 19897</strain>
    </source>
</reference>
<evidence type="ECO:0000313" key="2">
    <source>
        <dbReference type="EMBL" id="PSJ61410.1"/>
    </source>
</evidence>
<evidence type="ECO:0000256" key="1">
    <source>
        <dbReference type="SAM" id="MobiDB-lite"/>
    </source>
</evidence>
<dbReference type="RefSeq" id="WP_106723839.1">
    <property type="nucleotide sequence ID" value="NZ_PXYL01000004.1"/>
</dbReference>
<feature type="region of interest" description="Disordered" evidence="1">
    <location>
        <begin position="1"/>
        <end position="27"/>
    </location>
</feature>
<dbReference type="OrthoDB" id="8030547at2"/>
<keyword evidence="3" id="KW-1185">Reference proteome</keyword>
<evidence type="ECO:0000313" key="3">
    <source>
        <dbReference type="Proteomes" id="UP000240653"/>
    </source>
</evidence>
<sequence>MSAQPVENGEAEIASENTVELPSNGEPVSDQAFEEVVSGALGAVGGTLLFKMRVDQEKEPHYAAAAFVGQGESRQFLILTMPVAGGHLSVETTAKSKSPIAGIAAAYANLADAYSHAA</sequence>
<proteinExistence type="predicted"/>
<dbReference type="AlphaFoldDB" id="A0A2P7SG13"/>
<accession>A0A2P7SG13</accession>
<organism evidence="2 3">
    <name type="scientific">Pseudaminobacter soli</name>
    <name type="common">ex Li et al. 2025</name>
    <dbReference type="NCBI Taxonomy" id="1295366"/>
    <lineage>
        <taxon>Bacteria</taxon>
        <taxon>Pseudomonadati</taxon>
        <taxon>Pseudomonadota</taxon>
        <taxon>Alphaproteobacteria</taxon>
        <taxon>Hyphomicrobiales</taxon>
        <taxon>Phyllobacteriaceae</taxon>
        <taxon>Pseudaminobacter</taxon>
    </lineage>
</organism>
<name>A0A2P7SG13_9HYPH</name>